<evidence type="ECO:0000313" key="3">
    <source>
        <dbReference type="Proteomes" id="UP001232584"/>
    </source>
</evidence>
<dbReference type="EMBL" id="JAUSWG010000001">
    <property type="protein sequence ID" value="MDQ0555244.1"/>
    <property type="molecule type" value="Genomic_DNA"/>
</dbReference>
<proteinExistence type="predicted"/>
<evidence type="ECO:0000256" key="1">
    <source>
        <dbReference type="SAM" id="Phobius"/>
    </source>
</evidence>
<keyword evidence="1" id="KW-0812">Transmembrane</keyword>
<gene>
    <name evidence="2" type="ORF">QOZ92_000354</name>
</gene>
<keyword evidence="1" id="KW-0472">Membrane</keyword>
<organism evidence="2 3">
    <name type="scientific">Paraclostridium ghonii</name>
    <dbReference type="NCBI Taxonomy" id="29358"/>
    <lineage>
        <taxon>Bacteria</taxon>
        <taxon>Bacillati</taxon>
        <taxon>Bacillota</taxon>
        <taxon>Clostridia</taxon>
        <taxon>Peptostreptococcales</taxon>
        <taxon>Peptostreptococcaceae</taxon>
        <taxon>Paraclostridium</taxon>
    </lineage>
</organism>
<feature type="transmembrane region" description="Helical" evidence="1">
    <location>
        <begin position="135"/>
        <end position="159"/>
    </location>
</feature>
<dbReference type="RefSeq" id="WP_307502073.1">
    <property type="nucleotide sequence ID" value="NZ_BAAACE010000026.1"/>
</dbReference>
<evidence type="ECO:0000313" key="2">
    <source>
        <dbReference type="EMBL" id="MDQ0555244.1"/>
    </source>
</evidence>
<sequence>MIKFRLYSDKDLEEIFLNKMVSKGYAMTKFRLGVYWFVKCERGEYTYKIDLVNDKDKNQQDEYYDLIRETGGEIVQSSGVWVFLRKKGEFELYTDNESKIEQYNRIKDMSLILALAQLMAILTQLIIYSNINIKIMLIISNIIIFTCTFLAILLLYQIYKCNIKIENLKKLIGK</sequence>
<keyword evidence="3" id="KW-1185">Reference proteome</keyword>
<evidence type="ECO:0008006" key="4">
    <source>
        <dbReference type="Google" id="ProtNLM"/>
    </source>
</evidence>
<reference evidence="2 3" key="1">
    <citation type="submission" date="2023-07" db="EMBL/GenBank/DDBJ databases">
        <title>Genomic Encyclopedia of Type Strains, Phase IV (KMG-IV): sequencing the most valuable type-strain genomes for metagenomic binning, comparative biology and taxonomic classification.</title>
        <authorList>
            <person name="Goeker M."/>
        </authorList>
    </citation>
    <scope>NUCLEOTIDE SEQUENCE [LARGE SCALE GENOMIC DNA]</scope>
    <source>
        <strain evidence="2 3">DSM 15049</strain>
    </source>
</reference>
<accession>A0ABU0MXA7</accession>
<keyword evidence="1" id="KW-1133">Transmembrane helix</keyword>
<dbReference type="InterPro" id="IPR021359">
    <property type="entry name" value="DUF2812"/>
</dbReference>
<comment type="caution">
    <text evidence="2">The sequence shown here is derived from an EMBL/GenBank/DDBJ whole genome shotgun (WGS) entry which is preliminary data.</text>
</comment>
<dbReference type="Proteomes" id="UP001232584">
    <property type="component" value="Unassembled WGS sequence"/>
</dbReference>
<dbReference type="Pfam" id="PF11193">
    <property type="entry name" value="DUF2812"/>
    <property type="match status" value="1"/>
</dbReference>
<name>A0ABU0MXA7_9FIRM</name>
<protein>
    <recommendedName>
        <fullName evidence="4">DUF2812 domain-containing protein</fullName>
    </recommendedName>
</protein>
<feature type="transmembrane region" description="Helical" evidence="1">
    <location>
        <begin position="109"/>
        <end position="129"/>
    </location>
</feature>